<keyword evidence="1" id="KW-0472">Membrane</keyword>
<gene>
    <name evidence="3" type="ORF">EZH22_27555</name>
</gene>
<dbReference type="RefSeq" id="WP_203193537.1">
    <property type="nucleotide sequence ID" value="NZ_CP063362.1"/>
</dbReference>
<sequence length="327" mass="35289">MPLKWFLLAILLAFDGLFLAAVIAKYRETRRARLWIATPGTIKASASQARRVKRASGSGRPVIEDSEIRNFAAVRYEFRANGRTFSGSRISLADDLGNHQVAEKLRRYPVGASVTVFHDRDRPDACVLERDMPGRAFEVAILAGVLVGICGVLFALVSGGVVSGPGRLAPKRDHAPAALFAAALGLCAAWIGFALHRRGAATRAWPATTGEIMSSAVEGVRIRFTFNPFRYFGAGRVFRPRTIYTYRVAGVAYESDRTSFGAQSYASFRLLADRGAARFEPGQPVAVFYDPARPEQAVLIRGAPGLFVVWLAAAGLFAIAAGLAGLV</sequence>
<feature type="transmembrane region" description="Helical" evidence="1">
    <location>
        <begin position="139"/>
        <end position="162"/>
    </location>
</feature>
<evidence type="ECO:0000256" key="1">
    <source>
        <dbReference type="SAM" id="Phobius"/>
    </source>
</evidence>
<protein>
    <submittedName>
        <fullName evidence="3">DUF3592 domain-containing protein</fullName>
    </submittedName>
</protein>
<dbReference type="KEGG" id="xdi:EZH22_27555"/>
<dbReference type="InterPro" id="IPR021994">
    <property type="entry name" value="DUF3592"/>
</dbReference>
<feature type="transmembrane region" description="Helical" evidence="1">
    <location>
        <begin position="174"/>
        <end position="195"/>
    </location>
</feature>
<organism evidence="3 4">
    <name type="scientific">Xanthobacter dioxanivorans</name>
    <dbReference type="NCBI Taxonomy" id="2528964"/>
    <lineage>
        <taxon>Bacteria</taxon>
        <taxon>Pseudomonadati</taxon>
        <taxon>Pseudomonadota</taxon>
        <taxon>Alphaproteobacteria</taxon>
        <taxon>Hyphomicrobiales</taxon>
        <taxon>Xanthobacteraceae</taxon>
        <taxon>Xanthobacter</taxon>
    </lineage>
</organism>
<reference evidence="3 4" key="1">
    <citation type="submission" date="2020-10" db="EMBL/GenBank/DDBJ databases">
        <title>Degradation of 1,4-Dioxane by Xanthobacter sp. YN2, via a Novel Group-2 Soluble Di-Iron Monooxygenase.</title>
        <authorList>
            <person name="Ma F."/>
            <person name="Wang Y."/>
            <person name="Yang J."/>
            <person name="Guo H."/>
            <person name="Su D."/>
            <person name="Yu L."/>
        </authorList>
    </citation>
    <scope>NUCLEOTIDE SEQUENCE [LARGE SCALE GENOMIC DNA]</scope>
    <source>
        <strain evidence="3 4">YN2</strain>
    </source>
</reference>
<keyword evidence="4" id="KW-1185">Reference proteome</keyword>
<keyword evidence="1" id="KW-0812">Transmembrane</keyword>
<feature type="transmembrane region" description="Helical" evidence="1">
    <location>
        <begin position="306"/>
        <end position="326"/>
    </location>
</feature>
<evidence type="ECO:0000259" key="2">
    <source>
        <dbReference type="Pfam" id="PF12158"/>
    </source>
</evidence>
<dbReference type="Pfam" id="PF12158">
    <property type="entry name" value="DUF3592"/>
    <property type="match status" value="2"/>
</dbReference>
<proteinExistence type="predicted"/>
<dbReference type="Proteomes" id="UP000596427">
    <property type="component" value="Chromosome"/>
</dbReference>
<keyword evidence="1" id="KW-1133">Transmembrane helix</keyword>
<evidence type="ECO:0000313" key="4">
    <source>
        <dbReference type="Proteomes" id="UP000596427"/>
    </source>
</evidence>
<name>A0A974PN65_9HYPH</name>
<evidence type="ECO:0000313" key="3">
    <source>
        <dbReference type="EMBL" id="QRG06630.1"/>
    </source>
</evidence>
<dbReference type="AlphaFoldDB" id="A0A974PN65"/>
<accession>A0A974PN65</accession>
<feature type="domain" description="DUF3592" evidence="2">
    <location>
        <begin position="38"/>
        <end position="132"/>
    </location>
</feature>
<dbReference type="EMBL" id="CP063362">
    <property type="protein sequence ID" value="QRG06630.1"/>
    <property type="molecule type" value="Genomic_DNA"/>
</dbReference>
<feature type="transmembrane region" description="Helical" evidence="1">
    <location>
        <begin position="6"/>
        <end position="24"/>
    </location>
</feature>
<feature type="domain" description="DUF3592" evidence="2">
    <location>
        <begin position="234"/>
        <end position="303"/>
    </location>
</feature>